<proteinExistence type="inferred from homology"/>
<name>A0AAE1F4H1_PETCI</name>
<dbReference type="GO" id="GO:0031390">
    <property type="term" value="C:Ctf18 RFC-like complex"/>
    <property type="evidence" value="ECO:0007669"/>
    <property type="project" value="InterPro"/>
</dbReference>
<evidence type="ECO:0000256" key="2">
    <source>
        <dbReference type="ARBA" id="ARBA00017682"/>
    </source>
</evidence>
<keyword evidence="5" id="KW-1185">Reference proteome</keyword>
<organism evidence="4 5">
    <name type="scientific">Petrolisthes cinctipes</name>
    <name type="common">Flat porcelain crab</name>
    <dbReference type="NCBI Taxonomy" id="88211"/>
    <lineage>
        <taxon>Eukaryota</taxon>
        <taxon>Metazoa</taxon>
        <taxon>Ecdysozoa</taxon>
        <taxon>Arthropoda</taxon>
        <taxon>Crustacea</taxon>
        <taxon>Multicrustacea</taxon>
        <taxon>Malacostraca</taxon>
        <taxon>Eumalacostraca</taxon>
        <taxon>Eucarida</taxon>
        <taxon>Decapoda</taxon>
        <taxon>Pleocyemata</taxon>
        <taxon>Anomura</taxon>
        <taxon>Galatheoidea</taxon>
        <taxon>Porcellanidae</taxon>
        <taxon>Petrolisthes</taxon>
    </lineage>
</organism>
<dbReference type="GO" id="GO:0000775">
    <property type="term" value="C:chromosome, centromeric region"/>
    <property type="evidence" value="ECO:0007669"/>
    <property type="project" value="TreeGrafter"/>
</dbReference>
<dbReference type="GO" id="GO:0034088">
    <property type="term" value="P:maintenance of mitotic sister chromatid cohesion"/>
    <property type="evidence" value="ECO:0007669"/>
    <property type="project" value="TreeGrafter"/>
</dbReference>
<dbReference type="EMBL" id="JAWQEG010003339">
    <property type="protein sequence ID" value="KAK3866779.1"/>
    <property type="molecule type" value="Genomic_DNA"/>
</dbReference>
<protein>
    <recommendedName>
        <fullName evidence="2">Sister chromatid cohesion protein DCC1</fullName>
    </recommendedName>
</protein>
<comment type="similarity">
    <text evidence="1">Belongs to the DCC1 family.</text>
</comment>
<keyword evidence="3" id="KW-0235">DNA replication</keyword>
<sequence>MSCIERTVEDVQKLILHAKLTEDELLPVTQTLEFSPEYGEASQEMVMMEVDPALLNTMRQGDSIVLRGDPEAGAVLCTNNKTYEVREAETSNSLVLVPQLALPSMDSTGERTLENCQVCSIHYKYLEVRPCKPRVEKLQQILEEHPYSGPQEDDLTDTSKGKKYTWSDLLNRVQCSEEELDQGLRDIEAYHIYGFWQILEFDYRFKVVSHILQLIETKSWALDCVPYKESVEILSELEPRAVMVQCFEYYLTPTDKENESGDALYTLQDDKICRLCAEVLLKSADKYNLNEFLSIWQQSVPEGLTTNMSQLEGLALVDRSGSADAISYFPVSSLPSGVQERFNCLFETREKWSIEEIRPYIMDLTGENTPVNALLTKYARASTSNGIKYYSGRHAR</sequence>
<dbReference type="GO" id="GO:0006260">
    <property type="term" value="P:DNA replication"/>
    <property type="evidence" value="ECO:0007669"/>
    <property type="project" value="UniProtKB-KW"/>
</dbReference>
<reference evidence="4" key="1">
    <citation type="submission" date="2023-10" db="EMBL/GenBank/DDBJ databases">
        <title>Genome assemblies of two species of porcelain crab, Petrolisthes cinctipes and Petrolisthes manimaculis (Anomura: Porcellanidae).</title>
        <authorList>
            <person name="Angst P."/>
        </authorList>
    </citation>
    <scope>NUCLEOTIDE SEQUENCE</scope>
    <source>
        <strain evidence="4">PB745_01</strain>
        <tissue evidence="4">Gill</tissue>
    </source>
</reference>
<dbReference type="GO" id="GO:0000785">
    <property type="term" value="C:chromatin"/>
    <property type="evidence" value="ECO:0007669"/>
    <property type="project" value="TreeGrafter"/>
</dbReference>
<dbReference type="AlphaFoldDB" id="A0AAE1F4H1"/>
<evidence type="ECO:0000313" key="5">
    <source>
        <dbReference type="Proteomes" id="UP001286313"/>
    </source>
</evidence>
<evidence type="ECO:0000256" key="3">
    <source>
        <dbReference type="ARBA" id="ARBA00022705"/>
    </source>
</evidence>
<dbReference type="Pfam" id="PF09724">
    <property type="entry name" value="Dcc1"/>
    <property type="match status" value="1"/>
</dbReference>
<dbReference type="InterPro" id="IPR019128">
    <property type="entry name" value="Dcc1"/>
</dbReference>
<dbReference type="Proteomes" id="UP001286313">
    <property type="component" value="Unassembled WGS sequence"/>
</dbReference>
<gene>
    <name evidence="4" type="ORF">Pcinc_027715</name>
</gene>
<evidence type="ECO:0000256" key="1">
    <source>
        <dbReference type="ARBA" id="ARBA00007017"/>
    </source>
</evidence>
<accession>A0AAE1F4H1</accession>
<dbReference type="PANTHER" id="PTHR13395:SF6">
    <property type="entry name" value="SISTER CHROMATID COHESION PROTEIN DCC1"/>
    <property type="match status" value="1"/>
</dbReference>
<dbReference type="PANTHER" id="PTHR13395">
    <property type="entry name" value="SISTER CHROMATID COHESION PROTEIN DCC1-RELATED"/>
    <property type="match status" value="1"/>
</dbReference>
<evidence type="ECO:0000313" key="4">
    <source>
        <dbReference type="EMBL" id="KAK3866779.1"/>
    </source>
</evidence>
<comment type="caution">
    <text evidence="4">The sequence shown here is derived from an EMBL/GenBank/DDBJ whole genome shotgun (WGS) entry which is preliminary data.</text>
</comment>